<evidence type="ECO:0000313" key="2">
    <source>
        <dbReference type="EMBL" id="OLR90714.1"/>
    </source>
</evidence>
<reference evidence="2 3" key="1">
    <citation type="submission" date="2016-10" db="EMBL/GenBank/DDBJ databases">
        <title>The Draft Genome Sequence of Actinokineospora bangkokensis 44EHWT reveals the biosynthetic pathway of antifungal compounds Thailandins with unusual extender unit butylmalonyl-CoA.</title>
        <authorList>
            <person name="Greule A."/>
            <person name="Intra B."/>
            <person name="Flemming S."/>
            <person name="Rommel M.G."/>
            <person name="Panbangred W."/>
            <person name="Bechthold A."/>
        </authorList>
    </citation>
    <scope>NUCLEOTIDE SEQUENCE [LARGE SCALE GENOMIC DNA]</scope>
    <source>
        <strain evidence="2 3">44EHW</strain>
    </source>
</reference>
<evidence type="ECO:0000256" key="1">
    <source>
        <dbReference type="SAM" id="Phobius"/>
    </source>
</evidence>
<dbReference type="AlphaFoldDB" id="A0A1Q9LFC0"/>
<name>A0A1Q9LFC0_9PSEU</name>
<keyword evidence="1" id="KW-0812">Transmembrane</keyword>
<feature type="transmembrane region" description="Helical" evidence="1">
    <location>
        <begin position="17"/>
        <end position="38"/>
    </location>
</feature>
<protein>
    <submittedName>
        <fullName evidence="2">Uncharacterized protein</fullName>
    </submittedName>
</protein>
<sequence length="292" mass="31558">MTERGARAQRRTVVRRWLTAAGVVVVLWLTATDLLLLFSPARSAVHTLDHDVVFVGEGSGGVDADGVRAAFGDRPLTMAVLVGDPRAPLDPEETCTTIAAHLHGAMTAVLVDGAFAAGCQSPDFPTTVDRFSWGMATWARHADTTQFLDGDHRAQAEQLAALYDAEVAAGRVLRDSRALRFPGLRYALAGVLLVLTIAAAHVTALVVDRVVSGVAARQRARQEWQGHRTETAHALASLGERLATSPPGPDLPELTRAYRRALSAWQSVRPGERWDVVDRQVRVLRERLGITG</sequence>
<organism evidence="2 3">
    <name type="scientific">Actinokineospora bangkokensis</name>
    <dbReference type="NCBI Taxonomy" id="1193682"/>
    <lineage>
        <taxon>Bacteria</taxon>
        <taxon>Bacillati</taxon>
        <taxon>Actinomycetota</taxon>
        <taxon>Actinomycetes</taxon>
        <taxon>Pseudonocardiales</taxon>
        <taxon>Pseudonocardiaceae</taxon>
        <taxon>Actinokineospora</taxon>
    </lineage>
</organism>
<dbReference type="OrthoDB" id="9950454at2"/>
<dbReference type="STRING" id="1193682.BJP25_29405"/>
<dbReference type="Proteomes" id="UP000186040">
    <property type="component" value="Unassembled WGS sequence"/>
</dbReference>
<keyword evidence="3" id="KW-1185">Reference proteome</keyword>
<keyword evidence="1" id="KW-0472">Membrane</keyword>
<feature type="transmembrane region" description="Helical" evidence="1">
    <location>
        <begin position="186"/>
        <end position="207"/>
    </location>
</feature>
<gene>
    <name evidence="2" type="ORF">BJP25_29405</name>
</gene>
<accession>A0A1Q9LFC0</accession>
<evidence type="ECO:0000313" key="3">
    <source>
        <dbReference type="Proteomes" id="UP000186040"/>
    </source>
</evidence>
<dbReference type="RefSeq" id="WP_075977383.1">
    <property type="nucleotide sequence ID" value="NZ_MKQR01000026.1"/>
</dbReference>
<proteinExistence type="predicted"/>
<keyword evidence="1" id="KW-1133">Transmembrane helix</keyword>
<dbReference type="EMBL" id="MKQR01000026">
    <property type="protein sequence ID" value="OLR90714.1"/>
    <property type="molecule type" value="Genomic_DNA"/>
</dbReference>
<comment type="caution">
    <text evidence="2">The sequence shown here is derived from an EMBL/GenBank/DDBJ whole genome shotgun (WGS) entry which is preliminary data.</text>
</comment>